<dbReference type="EMBL" id="CP007026">
    <property type="protein sequence ID" value="AJA92852.1"/>
    <property type="molecule type" value="Genomic_DNA"/>
</dbReference>
<evidence type="ECO:0000259" key="8">
    <source>
        <dbReference type="PROSITE" id="PS51171"/>
    </source>
</evidence>
<dbReference type="Pfam" id="PF00800">
    <property type="entry name" value="PDT"/>
    <property type="match status" value="1"/>
</dbReference>
<dbReference type="CDD" id="cd13631">
    <property type="entry name" value="PBP2_Ct-PDT_like"/>
    <property type="match status" value="1"/>
</dbReference>
<gene>
    <name evidence="11" type="ORF">A7X95_07340</name>
    <name evidence="10" type="ORF">T478_1278</name>
</gene>
<dbReference type="InterPro" id="IPR018528">
    <property type="entry name" value="Preph_deHydtase_CS"/>
</dbReference>
<dbReference type="KEGG" id="nbv:T478_1278"/>
<dbReference type="InterPro" id="IPR001086">
    <property type="entry name" value="Preph_deHydtase"/>
</dbReference>
<comment type="pathway">
    <text evidence="1">Amino-acid biosynthesis; L-phenylalanine biosynthesis; phenylpyruvate from prephenate: step 1/1.</text>
</comment>
<keyword evidence="4" id="KW-0057">Aromatic amino acid biosynthesis</keyword>
<evidence type="ECO:0000256" key="3">
    <source>
        <dbReference type="ARBA" id="ARBA00022605"/>
    </source>
</evidence>
<reference evidence="11 13" key="3">
    <citation type="submission" date="2018-04" db="EMBL/GenBank/DDBJ databases">
        <title>Transcriptomics of ammonia oxidizing archaea.</title>
        <authorList>
            <person name="Carini P."/>
        </authorList>
    </citation>
    <scope>NUCLEOTIDE SEQUENCE [LARGE SCALE GENOMIC DNA]</scope>
    <source>
        <strain evidence="11 13">U25</strain>
    </source>
</reference>
<dbReference type="PANTHER" id="PTHR21022:SF19">
    <property type="entry name" value="PREPHENATE DEHYDRATASE-RELATED"/>
    <property type="match status" value="1"/>
</dbReference>
<accession>A0A0A7V1B9</accession>
<dbReference type="HOGENOM" id="CLU_035008_1_0_2"/>
<evidence type="ECO:0000256" key="7">
    <source>
        <dbReference type="ARBA" id="ARBA00047848"/>
    </source>
</evidence>
<feature type="domain" description="Prephenate dehydratase" evidence="8">
    <location>
        <begin position="3"/>
        <end position="180"/>
    </location>
</feature>
<keyword evidence="6 10" id="KW-0456">Lyase</keyword>
<dbReference type="Gene3D" id="3.30.70.260">
    <property type="match status" value="1"/>
</dbReference>
<dbReference type="PROSITE" id="PS00858">
    <property type="entry name" value="PREPHENATE_DEHYDR_2"/>
    <property type="match status" value="1"/>
</dbReference>
<dbReference type="STRING" id="1410606.T478_1278"/>
<evidence type="ECO:0000313" key="12">
    <source>
        <dbReference type="Proteomes" id="UP000030944"/>
    </source>
</evidence>
<evidence type="ECO:0000313" key="10">
    <source>
        <dbReference type="EMBL" id="AJA92852.1"/>
    </source>
</evidence>
<dbReference type="Gene3D" id="3.40.190.10">
    <property type="entry name" value="Periplasmic binding protein-like II"/>
    <property type="match status" value="2"/>
</dbReference>
<reference evidence="11" key="2">
    <citation type="submission" date="2016-05" db="EMBL/GenBank/DDBJ databases">
        <authorList>
            <person name="Lavstsen T."/>
            <person name="Jespersen J.S."/>
        </authorList>
    </citation>
    <scope>NUCLEOTIDE SEQUENCE [LARGE SCALE GENOMIC DNA]</scope>
    <source>
        <strain evidence="11">U25</strain>
    </source>
</reference>
<sequence>MKKVSYQGVQGAYSQSAAKKFFGEEIDTIGTSSFEDALKSAQNDKTSSDVSYSILPVENSIEGTVGQSIDEIVKTNLHAIGEVYLKVEHCLIGRGELDDITKVYSHPQALGQCSDFIENHGLKTVPTYDTAGSVEIIKDLENNCAAIASSLASNLYDVPIIKEGIANNSNNFTRFLIFSKEKTNESKNDKTSIIFSVKHEPGALYQILKEFNDNDINLTKIESRPNKNTNWEYNFFVDFLGHSSNSKIKSVLDNIRKNTIFLKIIGSYPIAELD</sequence>
<organism evidence="10 12">
    <name type="scientific">Candidatus Nitrosopelagicus brevis</name>
    <dbReference type="NCBI Taxonomy" id="1410606"/>
    <lineage>
        <taxon>Archaea</taxon>
        <taxon>Nitrososphaerota</taxon>
    </lineage>
</organism>
<protein>
    <recommendedName>
        <fullName evidence="2">prephenate dehydratase</fullName>
        <ecNumber evidence="2">4.2.1.51</ecNumber>
    </recommendedName>
</protein>
<dbReference type="Proteomes" id="UP000030944">
    <property type="component" value="Chromosome"/>
</dbReference>
<evidence type="ECO:0000313" key="13">
    <source>
        <dbReference type="Proteomes" id="UP000241022"/>
    </source>
</evidence>
<evidence type="ECO:0000259" key="9">
    <source>
        <dbReference type="PROSITE" id="PS51671"/>
    </source>
</evidence>
<reference evidence="10 12" key="1">
    <citation type="journal article" date="2015" name="Proc. Natl. Acad. Sci. U.S.A.">
        <title>Genomic and proteomic characterization of "Candidatus Nitrosopelagicus brevis": An ammonia-oxidizing archaeon from the open ocean.</title>
        <authorList>
            <person name="Santoro A.E."/>
            <person name="Dupont C.L."/>
            <person name="Richter R.A."/>
            <person name="Craig M.T."/>
            <person name="Carini P."/>
            <person name="McIlvin M.R."/>
            <person name="Yang Y."/>
            <person name="Orsi W.D."/>
            <person name="Moran D.M."/>
            <person name="Saito M.A."/>
        </authorList>
    </citation>
    <scope>NUCLEOTIDE SEQUENCE [LARGE SCALE GENOMIC DNA]</scope>
    <source>
        <strain evidence="10">CN25</strain>
        <strain evidence="12">V2</strain>
    </source>
</reference>
<evidence type="ECO:0000256" key="6">
    <source>
        <dbReference type="ARBA" id="ARBA00023239"/>
    </source>
</evidence>
<dbReference type="PANTHER" id="PTHR21022">
    <property type="entry name" value="PREPHENATE DEHYDRATASE P PROTEIN"/>
    <property type="match status" value="1"/>
</dbReference>
<dbReference type="EMBL" id="LXWN01000003">
    <property type="protein sequence ID" value="PTL87117.1"/>
    <property type="molecule type" value="Genomic_DNA"/>
</dbReference>
<dbReference type="SUPFAM" id="SSF55021">
    <property type="entry name" value="ACT-like"/>
    <property type="match status" value="1"/>
</dbReference>
<dbReference type="Proteomes" id="UP000241022">
    <property type="component" value="Unassembled WGS sequence"/>
</dbReference>
<dbReference type="Pfam" id="PF01842">
    <property type="entry name" value="ACT"/>
    <property type="match status" value="1"/>
</dbReference>
<keyword evidence="3" id="KW-0028">Amino-acid biosynthesis</keyword>
<dbReference type="OrthoDB" id="8755at2157"/>
<dbReference type="CDD" id="cd04905">
    <property type="entry name" value="ACT_CM-PDT"/>
    <property type="match status" value="1"/>
</dbReference>
<dbReference type="RefSeq" id="WP_048106125.1">
    <property type="nucleotide sequence ID" value="NZ_CP007026.1"/>
</dbReference>
<dbReference type="GO" id="GO:0004664">
    <property type="term" value="F:prephenate dehydratase activity"/>
    <property type="evidence" value="ECO:0007669"/>
    <property type="project" value="UniProtKB-EC"/>
</dbReference>
<dbReference type="GO" id="GO:0005737">
    <property type="term" value="C:cytoplasm"/>
    <property type="evidence" value="ECO:0007669"/>
    <property type="project" value="TreeGrafter"/>
</dbReference>
<evidence type="ECO:0000256" key="1">
    <source>
        <dbReference type="ARBA" id="ARBA00004741"/>
    </source>
</evidence>
<dbReference type="InterPro" id="IPR002912">
    <property type="entry name" value="ACT_dom"/>
</dbReference>
<name>A0A0A7V1B9_9ARCH</name>
<proteinExistence type="predicted"/>
<dbReference type="FunFam" id="3.30.70.260:FF:000012">
    <property type="entry name" value="Prephenate dehydratase"/>
    <property type="match status" value="1"/>
</dbReference>
<evidence type="ECO:0000256" key="2">
    <source>
        <dbReference type="ARBA" id="ARBA00013147"/>
    </source>
</evidence>
<dbReference type="GeneID" id="24817159"/>
<dbReference type="InterPro" id="IPR045865">
    <property type="entry name" value="ACT-like_dom_sf"/>
</dbReference>
<dbReference type="NCBIfam" id="NF008865">
    <property type="entry name" value="PRK11898.1"/>
    <property type="match status" value="1"/>
</dbReference>
<evidence type="ECO:0000313" key="11">
    <source>
        <dbReference type="EMBL" id="PTL87117.1"/>
    </source>
</evidence>
<dbReference type="SUPFAM" id="SSF53850">
    <property type="entry name" value="Periplasmic binding protein-like II"/>
    <property type="match status" value="1"/>
</dbReference>
<comment type="catalytic activity">
    <reaction evidence="7">
        <text>prephenate + H(+) = 3-phenylpyruvate + CO2 + H2O</text>
        <dbReference type="Rhea" id="RHEA:21648"/>
        <dbReference type="ChEBI" id="CHEBI:15377"/>
        <dbReference type="ChEBI" id="CHEBI:15378"/>
        <dbReference type="ChEBI" id="CHEBI:16526"/>
        <dbReference type="ChEBI" id="CHEBI:18005"/>
        <dbReference type="ChEBI" id="CHEBI:29934"/>
        <dbReference type="EC" id="4.2.1.51"/>
    </reaction>
</comment>
<keyword evidence="5" id="KW-0584">Phenylalanine biosynthesis</keyword>
<evidence type="ECO:0000256" key="4">
    <source>
        <dbReference type="ARBA" id="ARBA00023141"/>
    </source>
</evidence>
<dbReference type="PROSITE" id="PS51671">
    <property type="entry name" value="ACT"/>
    <property type="match status" value="1"/>
</dbReference>
<dbReference type="PROSITE" id="PS51171">
    <property type="entry name" value="PREPHENATE_DEHYDR_3"/>
    <property type="match status" value="1"/>
</dbReference>
<dbReference type="EC" id="4.2.1.51" evidence="2"/>
<dbReference type="GO" id="GO:0009094">
    <property type="term" value="P:L-phenylalanine biosynthetic process"/>
    <property type="evidence" value="ECO:0007669"/>
    <property type="project" value="UniProtKB-KW"/>
</dbReference>
<dbReference type="AlphaFoldDB" id="A0A0A7V1B9"/>
<evidence type="ECO:0000256" key="5">
    <source>
        <dbReference type="ARBA" id="ARBA00023222"/>
    </source>
</evidence>
<keyword evidence="13" id="KW-1185">Reference proteome</keyword>
<feature type="domain" description="ACT" evidence="9">
    <location>
        <begin position="192"/>
        <end position="269"/>
    </location>
</feature>